<evidence type="ECO:0000313" key="3">
    <source>
        <dbReference type="Proteomes" id="UP001396334"/>
    </source>
</evidence>
<reference evidence="2 3" key="1">
    <citation type="journal article" date="2024" name="G3 (Bethesda)">
        <title>Genome assembly of Hibiscus sabdariffa L. provides insights into metabolisms of medicinal natural products.</title>
        <authorList>
            <person name="Kim T."/>
        </authorList>
    </citation>
    <scope>NUCLEOTIDE SEQUENCE [LARGE SCALE GENOMIC DNA]</scope>
    <source>
        <strain evidence="2">TK-2024</strain>
        <tissue evidence="2">Old leaves</tissue>
    </source>
</reference>
<comment type="caution">
    <text evidence="2">The sequence shown here is derived from an EMBL/GenBank/DDBJ whole genome shotgun (WGS) entry which is preliminary data.</text>
</comment>
<feature type="region of interest" description="Disordered" evidence="1">
    <location>
        <begin position="55"/>
        <end position="89"/>
    </location>
</feature>
<evidence type="ECO:0000313" key="2">
    <source>
        <dbReference type="EMBL" id="KAK8486320.1"/>
    </source>
</evidence>
<accession>A0ABR2A0F7</accession>
<organism evidence="2 3">
    <name type="scientific">Hibiscus sabdariffa</name>
    <name type="common">roselle</name>
    <dbReference type="NCBI Taxonomy" id="183260"/>
    <lineage>
        <taxon>Eukaryota</taxon>
        <taxon>Viridiplantae</taxon>
        <taxon>Streptophyta</taxon>
        <taxon>Embryophyta</taxon>
        <taxon>Tracheophyta</taxon>
        <taxon>Spermatophyta</taxon>
        <taxon>Magnoliopsida</taxon>
        <taxon>eudicotyledons</taxon>
        <taxon>Gunneridae</taxon>
        <taxon>Pentapetalae</taxon>
        <taxon>rosids</taxon>
        <taxon>malvids</taxon>
        <taxon>Malvales</taxon>
        <taxon>Malvaceae</taxon>
        <taxon>Malvoideae</taxon>
        <taxon>Hibiscus</taxon>
    </lineage>
</organism>
<gene>
    <name evidence="2" type="ORF">V6N11_021577</name>
</gene>
<feature type="compositionally biased region" description="Polar residues" evidence="1">
    <location>
        <begin position="62"/>
        <end position="81"/>
    </location>
</feature>
<protein>
    <submittedName>
        <fullName evidence="2">Uncharacterized protein</fullName>
    </submittedName>
</protein>
<keyword evidence="3" id="KW-1185">Reference proteome</keyword>
<name>A0ABR2A0F7_9ROSI</name>
<evidence type="ECO:0000256" key="1">
    <source>
        <dbReference type="SAM" id="MobiDB-lite"/>
    </source>
</evidence>
<dbReference type="EMBL" id="JBBPBN010000447">
    <property type="protein sequence ID" value="KAK8486320.1"/>
    <property type="molecule type" value="Genomic_DNA"/>
</dbReference>
<sequence length="89" mass="9457">MSGSFAPDFSESYFLYQNDECRVLTAVPPSLGPGNRPPDLVVSVESMMEDFGSLAEDRRQVSPLNETSVQGGDSAVSSVDSLNDGVKLG</sequence>
<dbReference type="Proteomes" id="UP001396334">
    <property type="component" value="Unassembled WGS sequence"/>
</dbReference>
<proteinExistence type="predicted"/>